<evidence type="ECO:0000313" key="1">
    <source>
        <dbReference type="EMBL" id="VDD31735.1"/>
    </source>
</evidence>
<organism evidence="1">
    <name type="scientific">Brassica oleracea</name>
    <name type="common">Wild cabbage</name>
    <dbReference type="NCBI Taxonomy" id="3712"/>
    <lineage>
        <taxon>Eukaryota</taxon>
        <taxon>Viridiplantae</taxon>
        <taxon>Streptophyta</taxon>
        <taxon>Embryophyta</taxon>
        <taxon>Tracheophyta</taxon>
        <taxon>Spermatophyta</taxon>
        <taxon>Magnoliopsida</taxon>
        <taxon>eudicotyledons</taxon>
        <taxon>Gunneridae</taxon>
        <taxon>Pentapetalae</taxon>
        <taxon>rosids</taxon>
        <taxon>malvids</taxon>
        <taxon>Brassicales</taxon>
        <taxon>Brassicaceae</taxon>
        <taxon>Brassiceae</taxon>
        <taxon>Brassica</taxon>
    </lineage>
</organism>
<name>A0A3P6EC66_BRAOL</name>
<dbReference type="EMBL" id="LR031875">
    <property type="protein sequence ID" value="VDD31735.1"/>
    <property type="molecule type" value="Genomic_DNA"/>
</dbReference>
<accession>A0A3P6EC66</accession>
<protein>
    <submittedName>
        <fullName evidence="1">Uncharacterized protein</fullName>
    </submittedName>
</protein>
<sequence>MPGDKFPGPDGFTSEFFKEACPVIGEDVTVAVQSFFQKGFLPKGVNSTILALIPKKRRQR</sequence>
<proteinExistence type="predicted"/>
<reference evidence="1" key="1">
    <citation type="submission" date="2018-11" db="EMBL/GenBank/DDBJ databases">
        <authorList>
            <consortium name="Genoscope - CEA"/>
            <person name="William W."/>
        </authorList>
    </citation>
    <scope>NUCLEOTIDE SEQUENCE</scope>
</reference>
<gene>
    <name evidence="1" type="ORF">BOLC9T57058H</name>
</gene>
<dbReference type="AlphaFoldDB" id="A0A3P6EC66"/>